<sequence length="238" mass="26107">MPSKTSKKEKSEPSHWPVYLYGAAMAFLGMLLGIIYMMSFPLKGYSSLEERKVEMEARESLDPVPGDAFYIEGPTLRSRTWELKRKELIEGTAQTITLSPGEINAWFGANFRSSVPVTEEESSGLTLVPDVPNLGISEEGTLYLNLPSDITGYGLDGDYVLSAQARYSRGTPVKLVVDRLQVGGAAIPLPGQLGAQMVSKVIKGFSAAEEYKVIREAWDRVQSVEIKNGELVLTLDTP</sequence>
<proteinExistence type="predicted"/>
<evidence type="ECO:0000313" key="2">
    <source>
        <dbReference type="EMBL" id="PXA03970.1"/>
    </source>
</evidence>
<keyword evidence="3" id="KW-1185">Reference proteome</keyword>
<reference evidence="2 3" key="1">
    <citation type="submission" date="2018-05" db="EMBL/GenBank/DDBJ databases">
        <title>Coraliomargarita sinensis sp. nov., isolated from a marine solar saltern.</title>
        <authorList>
            <person name="Zhou L.Y."/>
        </authorList>
    </citation>
    <scope>NUCLEOTIDE SEQUENCE [LARGE SCALE GENOMIC DNA]</scope>
    <source>
        <strain evidence="2 3">WN38</strain>
    </source>
</reference>
<keyword evidence="1" id="KW-0812">Transmembrane</keyword>
<organism evidence="2 3">
    <name type="scientific">Coraliomargarita sinensis</name>
    <dbReference type="NCBI Taxonomy" id="2174842"/>
    <lineage>
        <taxon>Bacteria</taxon>
        <taxon>Pseudomonadati</taxon>
        <taxon>Verrucomicrobiota</taxon>
        <taxon>Opitutia</taxon>
        <taxon>Puniceicoccales</taxon>
        <taxon>Coraliomargaritaceae</taxon>
        <taxon>Coraliomargarita</taxon>
    </lineage>
</organism>
<dbReference type="Proteomes" id="UP000247099">
    <property type="component" value="Unassembled WGS sequence"/>
</dbReference>
<gene>
    <name evidence="2" type="ORF">DDZ13_10050</name>
</gene>
<comment type="caution">
    <text evidence="2">The sequence shown here is derived from an EMBL/GenBank/DDBJ whole genome shotgun (WGS) entry which is preliminary data.</text>
</comment>
<dbReference type="EMBL" id="QHJQ01000006">
    <property type="protein sequence ID" value="PXA03970.1"/>
    <property type="molecule type" value="Genomic_DNA"/>
</dbReference>
<evidence type="ECO:0000313" key="3">
    <source>
        <dbReference type="Proteomes" id="UP000247099"/>
    </source>
</evidence>
<name>A0A317ZF84_9BACT</name>
<dbReference type="InParanoid" id="A0A317ZF84"/>
<protein>
    <submittedName>
        <fullName evidence="2">Uncharacterized protein</fullName>
    </submittedName>
</protein>
<accession>A0A317ZF84</accession>
<keyword evidence="1" id="KW-1133">Transmembrane helix</keyword>
<dbReference type="RefSeq" id="WP_110131323.1">
    <property type="nucleotide sequence ID" value="NZ_QHJQ01000006.1"/>
</dbReference>
<keyword evidence="1" id="KW-0472">Membrane</keyword>
<evidence type="ECO:0000256" key="1">
    <source>
        <dbReference type="SAM" id="Phobius"/>
    </source>
</evidence>
<dbReference type="OrthoDB" id="9871698at2"/>
<feature type="transmembrane region" description="Helical" evidence="1">
    <location>
        <begin position="20"/>
        <end position="42"/>
    </location>
</feature>
<dbReference type="AlphaFoldDB" id="A0A317ZF84"/>